<feature type="region of interest" description="Disordered" evidence="1">
    <location>
        <begin position="385"/>
        <end position="455"/>
    </location>
</feature>
<dbReference type="Proteomes" id="UP001443914">
    <property type="component" value="Unassembled WGS sequence"/>
</dbReference>
<gene>
    <name evidence="2" type="ORF">RND81_05G050500</name>
</gene>
<keyword evidence="3" id="KW-1185">Reference proteome</keyword>
<dbReference type="AlphaFoldDB" id="A0AAW1KUA2"/>
<accession>A0AAW1KUA2</accession>
<dbReference type="PANTHER" id="PTHR34810:SF1">
    <property type="entry name" value="DNA-BINDING PROTEIN BIN4"/>
    <property type="match status" value="1"/>
</dbReference>
<feature type="compositionally biased region" description="Basic and acidic residues" evidence="1">
    <location>
        <begin position="202"/>
        <end position="220"/>
    </location>
</feature>
<reference evidence="2" key="1">
    <citation type="submission" date="2024-03" db="EMBL/GenBank/DDBJ databases">
        <title>WGS assembly of Saponaria officinalis var. Norfolk2.</title>
        <authorList>
            <person name="Jenkins J."/>
            <person name="Shu S."/>
            <person name="Grimwood J."/>
            <person name="Barry K."/>
            <person name="Goodstein D."/>
            <person name="Schmutz J."/>
            <person name="Leebens-Mack J."/>
            <person name="Osbourn A."/>
        </authorList>
    </citation>
    <scope>NUCLEOTIDE SEQUENCE [LARGE SCALE GENOMIC DNA]</scope>
    <source>
        <strain evidence="2">JIC</strain>
    </source>
</reference>
<dbReference type="GO" id="GO:0051276">
    <property type="term" value="P:chromosome organization"/>
    <property type="evidence" value="ECO:0007669"/>
    <property type="project" value="TreeGrafter"/>
</dbReference>
<proteinExistence type="predicted"/>
<name>A0AAW1KUA2_SAPOF</name>
<feature type="compositionally biased region" description="Basic and acidic residues" evidence="1">
    <location>
        <begin position="134"/>
        <end position="144"/>
    </location>
</feature>
<dbReference type="GO" id="GO:0003690">
    <property type="term" value="F:double-stranded DNA binding"/>
    <property type="evidence" value="ECO:0007669"/>
    <property type="project" value="InterPro"/>
</dbReference>
<feature type="compositionally biased region" description="Basic and acidic residues" evidence="1">
    <location>
        <begin position="183"/>
        <end position="193"/>
    </location>
</feature>
<sequence length="455" mass="50385">MADREDSPDWLRAFQAPTRSITTLSSDSEALGDTNPERDYSLEEDEKSSIVKSYSKKTPNKRVRVGDEIPAKRRKTEKDKEGGSKDDHDVKREESFEKPLNTSDKSVWALSSDSESDSNAAIREEANENSSFHELSDSLRKQDIHDEEEAPAKVAKKGKSPKKQLKLEQVKPKAKKKPTSLLIKEDSALRENEANEISPTHELSELMKKEEKDNLNKDSTSKVARKRKTPKKRPEMEDVEPAGENQAQELLEIEGEVGDVVEERLPEKHNESRVSSSTLSLILPEKVSRSKALVECEGESIDLSGDMGAVGRVIFPETPSGEPEMFLDLKGTIYRTAIVPSRTFCVVSIGPSEAKIEAIMNDFIQLKAQSNVYDAETMVEGTLEGFSFDSEDEADKTAKEVKPDQNEGAEEQTGKKPGGKVAKKSAATQKKGKVAGGKQPKKKKPQATKKSKGKK</sequence>
<evidence type="ECO:0000313" key="2">
    <source>
        <dbReference type="EMBL" id="KAK9724133.1"/>
    </source>
</evidence>
<dbReference type="InterPro" id="IPR033246">
    <property type="entry name" value="BIN4"/>
</dbReference>
<dbReference type="GO" id="GO:0009330">
    <property type="term" value="C:DNA topoisomerase type II (double strand cut, ATP-hydrolyzing) complex"/>
    <property type="evidence" value="ECO:0007669"/>
    <property type="project" value="InterPro"/>
</dbReference>
<feature type="compositionally biased region" description="Polar residues" evidence="1">
    <location>
        <begin position="100"/>
        <end position="119"/>
    </location>
</feature>
<feature type="compositionally biased region" description="Basic residues" evidence="1">
    <location>
        <begin position="54"/>
        <end position="63"/>
    </location>
</feature>
<dbReference type="EMBL" id="JBDFQZ010000005">
    <property type="protein sequence ID" value="KAK9724133.1"/>
    <property type="molecule type" value="Genomic_DNA"/>
</dbReference>
<evidence type="ECO:0008006" key="4">
    <source>
        <dbReference type="Google" id="ProtNLM"/>
    </source>
</evidence>
<evidence type="ECO:0000256" key="1">
    <source>
        <dbReference type="SAM" id="MobiDB-lite"/>
    </source>
</evidence>
<comment type="caution">
    <text evidence="2">The sequence shown here is derived from an EMBL/GenBank/DDBJ whole genome shotgun (WGS) entry which is preliminary data.</text>
</comment>
<evidence type="ECO:0000313" key="3">
    <source>
        <dbReference type="Proteomes" id="UP001443914"/>
    </source>
</evidence>
<feature type="compositionally biased region" description="Basic and acidic residues" evidence="1">
    <location>
        <begin position="395"/>
        <end position="405"/>
    </location>
</feature>
<organism evidence="2 3">
    <name type="scientific">Saponaria officinalis</name>
    <name type="common">Common soapwort</name>
    <name type="synonym">Lychnis saponaria</name>
    <dbReference type="NCBI Taxonomy" id="3572"/>
    <lineage>
        <taxon>Eukaryota</taxon>
        <taxon>Viridiplantae</taxon>
        <taxon>Streptophyta</taxon>
        <taxon>Embryophyta</taxon>
        <taxon>Tracheophyta</taxon>
        <taxon>Spermatophyta</taxon>
        <taxon>Magnoliopsida</taxon>
        <taxon>eudicotyledons</taxon>
        <taxon>Gunneridae</taxon>
        <taxon>Pentapetalae</taxon>
        <taxon>Caryophyllales</taxon>
        <taxon>Caryophyllaceae</taxon>
        <taxon>Caryophylleae</taxon>
        <taxon>Saponaria</taxon>
    </lineage>
</organism>
<feature type="compositionally biased region" description="Polar residues" evidence="1">
    <location>
        <begin position="17"/>
        <end position="28"/>
    </location>
</feature>
<protein>
    <recommendedName>
        <fullName evidence="4">DNA-binding protein BIN4</fullName>
    </recommendedName>
</protein>
<feature type="region of interest" description="Disordered" evidence="1">
    <location>
        <begin position="1"/>
        <end position="246"/>
    </location>
</feature>
<feature type="compositionally biased region" description="Basic and acidic residues" evidence="1">
    <location>
        <begin position="64"/>
        <end position="97"/>
    </location>
</feature>
<dbReference type="GO" id="GO:0042023">
    <property type="term" value="P:DNA endoreduplication"/>
    <property type="evidence" value="ECO:0007669"/>
    <property type="project" value="InterPro"/>
</dbReference>
<dbReference type="PANTHER" id="PTHR34810">
    <property type="entry name" value="DNA-BINDING PROTEIN BIN4"/>
    <property type="match status" value="1"/>
</dbReference>
<feature type="compositionally biased region" description="Basic residues" evidence="1">
    <location>
        <begin position="154"/>
        <end position="164"/>
    </location>
</feature>
<dbReference type="GO" id="GO:0005634">
    <property type="term" value="C:nucleus"/>
    <property type="evidence" value="ECO:0007669"/>
    <property type="project" value="TreeGrafter"/>
</dbReference>
<feature type="compositionally biased region" description="Basic residues" evidence="1">
    <location>
        <begin position="439"/>
        <end position="455"/>
    </location>
</feature>